<gene>
    <name evidence="1" type="ORF">C1645_109494</name>
</gene>
<accession>A0A397SZN8</accession>
<proteinExistence type="predicted"/>
<comment type="caution">
    <text evidence="1">The sequence shown here is derived from an EMBL/GenBank/DDBJ whole genome shotgun (WGS) entry which is preliminary data.</text>
</comment>
<dbReference type="Proteomes" id="UP000265703">
    <property type="component" value="Unassembled WGS sequence"/>
</dbReference>
<dbReference type="EMBL" id="QKYT01000145">
    <property type="protein sequence ID" value="RIA91670.1"/>
    <property type="molecule type" value="Genomic_DNA"/>
</dbReference>
<evidence type="ECO:0000313" key="1">
    <source>
        <dbReference type="EMBL" id="RIA91670.1"/>
    </source>
</evidence>
<evidence type="ECO:0008006" key="3">
    <source>
        <dbReference type="Google" id="ProtNLM"/>
    </source>
</evidence>
<keyword evidence="2" id="KW-1185">Reference proteome</keyword>
<organism evidence="1 2">
    <name type="scientific">Glomus cerebriforme</name>
    <dbReference type="NCBI Taxonomy" id="658196"/>
    <lineage>
        <taxon>Eukaryota</taxon>
        <taxon>Fungi</taxon>
        <taxon>Fungi incertae sedis</taxon>
        <taxon>Mucoromycota</taxon>
        <taxon>Glomeromycotina</taxon>
        <taxon>Glomeromycetes</taxon>
        <taxon>Glomerales</taxon>
        <taxon>Glomeraceae</taxon>
        <taxon>Glomus</taxon>
    </lineage>
</organism>
<dbReference type="OrthoDB" id="2425774at2759"/>
<dbReference type="STRING" id="658196.A0A397SZN8"/>
<reference evidence="1 2" key="1">
    <citation type="submission" date="2018-06" db="EMBL/GenBank/DDBJ databases">
        <title>Comparative genomics reveals the genomic features of Rhizophagus irregularis, R. cerebriforme, R. diaphanum and Gigaspora rosea, and their symbiotic lifestyle signature.</title>
        <authorList>
            <person name="Morin E."/>
            <person name="San Clemente H."/>
            <person name="Chen E.C.H."/>
            <person name="De La Providencia I."/>
            <person name="Hainaut M."/>
            <person name="Kuo A."/>
            <person name="Kohler A."/>
            <person name="Murat C."/>
            <person name="Tang N."/>
            <person name="Roy S."/>
            <person name="Loubradou J."/>
            <person name="Henrissat B."/>
            <person name="Grigoriev I.V."/>
            <person name="Corradi N."/>
            <person name="Roux C."/>
            <person name="Martin F.M."/>
        </authorList>
    </citation>
    <scope>NUCLEOTIDE SEQUENCE [LARGE SCALE GENOMIC DNA]</scope>
    <source>
        <strain evidence="1 2">DAOM 227022</strain>
    </source>
</reference>
<sequence length="198" mass="23604">MTFIKEDNIWIAYYKVYTLTDTTIQDNLDKQHEFRKHSILIDESLTRDEKSEVIKLLNKDYDYYKVLLNEGIKRICEICQNECLATSYCEYCIRNYLKTKFSNWSSGNNDIDVLIQKCQLETLAPNKVIEWIPYKNLQNINYLTKGGCSEIYTAEWIDGRYDEWDLNKLNRIGDQYVILKELVNVESANRSWLEEVYN</sequence>
<name>A0A397SZN8_9GLOM</name>
<evidence type="ECO:0000313" key="2">
    <source>
        <dbReference type="Proteomes" id="UP000265703"/>
    </source>
</evidence>
<dbReference type="AlphaFoldDB" id="A0A397SZN8"/>
<protein>
    <recommendedName>
        <fullName evidence="3">Protein kinase domain-containing protein</fullName>
    </recommendedName>
</protein>